<dbReference type="KEGG" id="sphu:SPPYR_0026"/>
<sequence length="622" mass="68652">MGGTSPTVSLKAIRSVTSKASVRRLLKPAPPIQGESLRGLVADACARNHIPNTFGLLQHFGLRHRNRVDVSESDDVNTAGLAAALAIDEAEVDARRYPNAGRRYRCFYGLRLSSSRLENRIRRFSPAAIASGYLHHPAVHELRDLPFSLLGWDMLQESCPCTPGGSRQGWTRVNGTARCDICGGRLDHIEPIFVPDRLRPSLAVLVGMVDTAVSKRQSALSLLPASIQSADRKLLFDTTISLGEHVFKTGDGRSPMQKTEAIAKACEAILHWPHGMPNLRPQSVRSANWEDARRNYLLLDKCQDAPLERTDGLSQSAQRLTDPKAIYQPRGRFGRVRQPFLSAMAGARLIGIDDIAVKQAWDDKLVTQHSSVLRGNRVRAFDPEELIRLAPRLRRAIPRARAARMLGISIFGIEQLSALGAFRPDAPSGDRGQAEAHLAETIRLIDLMQEAVSETVDGPIPLVEAVRHISGRPKPWGVILSNLLEGKVPYVCAAQESGTPLTKRISIPRERLPYIVSLRFDRNVYPDDEFEGRWRQSDALECLNGDVNAPELLTTLTSIGTRPKWYLAAEVEELAANGVTTSDLARRANMDVKRIYLALDKAGVQQLAPGLWSRVAAERIVL</sequence>
<gene>
    <name evidence="1" type="ORF">SPPYR_0026</name>
</gene>
<evidence type="ECO:0000313" key="1">
    <source>
        <dbReference type="EMBL" id="SBV31146.1"/>
    </source>
</evidence>
<organism evidence="1">
    <name type="scientific">uncultured Sphingopyxis sp</name>
    <dbReference type="NCBI Taxonomy" id="310581"/>
    <lineage>
        <taxon>Bacteria</taxon>
        <taxon>Pseudomonadati</taxon>
        <taxon>Pseudomonadota</taxon>
        <taxon>Alphaproteobacteria</taxon>
        <taxon>Sphingomonadales</taxon>
        <taxon>Sphingomonadaceae</taxon>
        <taxon>Sphingopyxis</taxon>
        <taxon>environmental samples</taxon>
    </lineage>
</organism>
<dbReference type="EMBL" id="LT598653">
    <property type="protein sequence ID" value="SBV31146.1"/>
    <property type="molecule type" value="Genomic_DNA"/>
</dbReference>
<accession>A0A1Y5PQZ9</accession>
<protein>
    <submittedName>
        <fullName evidence="1">Uncharacterized protein</fullName>
    </submittedName>
</protein>
<reference evidence="1" key="1">
    <citation type="submission" date="2016-03" db="EMBL/GenBank/DDBJ databases">
        <authorList>
            <person name="Ploux O."/>
        </authorList>
    </citation>
    <scope>NUCLEOTIDE SEQUENCE</scope>
    <source>
        <strain evidence="1">UC10</strain>
    </source>
</reference>
<name>A0A1Y5PQZ9_9SPHN</name>
<proteinExistence type="predicted"/>
<dbReference type="AlphaFoldDB" id="A0A1Y5PQZ9"/>